<keyword evidence="6" id="KW-1185">Reference proteome</keyword>
<organism evidence="5 6">
    <name type="scientific">Halobellus rarus</name>
    <dbReference type="NCBI Taxonomy" id="1126237"/>
    <lineage>
        <taxon>Archaea</taxon>
        <taxon>Methanobacteriati</taxon>
        <taxon>Methanobacteriota</taxon>
        <taxon>Stenosarchaea group</taxon>
        <taxon>Halobacteria</taxon>
        <taxon>Halobacteriales</taxon>
        <taxon>Haloferacaceae</taxon>
        <taxon>Halobellus</taxon>
    </lineage>
</organism>
<feature type="domain" description="ABC transporter" evidence="4">
    <location>
        <begin position="2"/>
        <end position="240"/>
    </location>
</feature>
<evidence type="ECO:0000313" key="5">
    <source>
        <dbReference type="EMBL" id="MFD1600001.1"/>
    </source>
</evidence>
<dbReference type="InterPro" id="IPR027417">
    <property type="entry name" value="P-loop_NTPase"/>
</dbReference>
<dbReference type="SUPFAM" id="SSF52540">
    <property type="entry name" value="P-loop containing nucleoside triphosphate hydrolases"/>
    <property type="match status" value="1"/>
</dbReference>
<dbReference type="InterPro" id="IPR003593">
    <property type="entry name" value="AAA+_ATPase"/>
</dbReference>
<dbReference type="CDD" id="cd03219">
    <property type="entry name" value="ABC_Mj1267_LivG_branched"/>
    <property type="match status" value="1"/>
</dbReference>
<keyword evidence="1" id="KW-0813">Transport</keyword>
<keyword evidence="2" id="KW-0547">Nucleotide-binding</keyword>
<evidence type="ECO:0000259" key="4">
    <source>
        <dbReference type="PROSITE" id="PS50893"/>
    </source>
</evidence>
<evidence type="ECO:0000256" key="2">
    <source>
        <dbReference type="ARBA" id="ARBA00022741"/>
    </source>
</evidence>
<dbReference type="SMART" id="SM00382">
    <property type="entry name" value="AAA"/>
    <property type="match status" value="1"/>
</dbReference>
<dbReference type="Pfam" id="PF00005">
    <property type="entry name" value="ABC_tran"/>
    <property type="match status" value="1"/>
</dbReference>
<dbReference type="InterPro" id="IPR051120">
    <property type="entry name" value="ABC_AA/LPS_Transport"/>
</dbReference>
<gene>
    <name evidence="5" type="ORF">ACFSBX_13640</name>
</gene>
<dbReference type="Proteomes" id="UP001597085">
    <property type="component" value="Unassembled WGS sequence"/>
</dbReference>
<name>A0ABD6CPC1_9EURY</name>
<dbReference type="RefSeq" id="WP_256421057.1">
    <property type="nucleotide sequence ID" value="NZ_JANHDI010000006.1"/>
</dbReference>
<dbReference type="GO" id="GO:0005524">
    <property type="term" value="F:ATP binding"/>
    <property type="evidence" value="ECO:0007669"/>
    <property type="project" value="UniProtKB-KW"/>
</dbReference>
<dbReference type="PROSITE" id="PS50893">
    <property type="entry name" value="ABC_TRANSPORTER_2"/>
    <property type="match status" value="1"/>
</dbReference>
<dbReference type="PANTHER" id="PTHR45772">
    <property type="entry name" value="CONSERVED COMPONENT OF ABC TRANSPORTER FOR NATURAL AMINO ACIDS-RELATED"/>
    <property type="match status" value="1"/>
</dbReference>
<accession>A0ABD6CPC1</accession>
<proteinExistence type="predicted"/>
<dbReference type="Gene3D" id="3.40.50.300">
    <property type="entry name" value="P-loop containing nucleotide triphosphate hydrolases"/>
    <property type="match status" value="1"/>
</dbReference>
<sequence>MLSVEGLTKKFDSVVAVDDVDMELRSGEIHGLIGPNGAGKTTTVNLITGELTPTSGTIEFDGTDLVGRSPSAIARQGIGRSFQVVQYFPEMTVRKHLRLAVRDSTETVRSVFNRQEDYGPQIREVAERVHLEDDLDTVAKNLAHGKKRFLDIAMVLGMDSRVILFDEPAAGLNQSETDEVKAILENLRGEYTVLIVEHDVDLVRSISDRITVLHNGSVLTTDTPENVVENPQVKEVYLGE</sequence>
<evidence type="ECO:0000256" key="3">
    <source>
        <dbReference type="ARBA" id="ARBA00022840"/>
    </source>
</evidence>
<reference evidence="5 6" key="1">
    <citation type="journal article" date="2019" name="Int. J. Syst. Evol. Microbiol.">
        <title>The Global Catalogue of Microorganisms (GCM) 10K type strain sequencing project: providing services to taxonomists for standard genome sequencing and annotation.</title>
        <authorList>
            <consortium name="The Broad Institute Genomics Platform"/>
            <consortium name="The Broad Institute Genome Sequencing Center for Infectious Disease"/>
            <person name="Wu L."/>
            <person name="Ma J."/>
        </authorList>
    </citation>
    <scope>NUCLEOTIDE SEQUENCE [LARGE SCALE GENOMIC DNA]</scope>
    <source>
        <strain evidence="5 6">CGMCC 1.12121</strain>
    </source>
</reference>
<dbReference type="InterPro" id="IPR003439">
    <property type="entry name" value="ABC_transporter-like_ATP-bd"/>
</dbReference>
<dbReference type="EMBL" id="JBHUDK010000012">
    <property type="protein sequence ID" value="MFD1600001.1"/>
    <property type="molecule type" value="Genomic_DNA"/>
</dbReference>
<dbReference type="PANTHER" id="PTHR45772:SF2">
    <property type="entry name" value="ABC TRANSPORTER ATP-BINDING PROTEIN"/>
    <property type="match status" value="1"/>
</dbReference>
<comment type="caution">
    <text evidence="5">The sequence shown here is derived from an EMBL/GenBank/DDBJ whole genome shotgun (WGS) entry which is preliminary data.</text>
</comment>
<protein>
    <submittedName>
        <fullName evidence="5">ABC transporter ATP-binding protein</fullName>
    </submittedName>
</protein>
<evidence type="ECO:0000256" key="1">
    <source>
        <dbReference type="ARBA" id="ARBA00022448"/>
    </source>
</evidence>
<dbReference type="AlphaFoldDB" id="A0ABD6CPC1"/>
<evidence type="ECO:0000313" key="6">
    <source>
        <dbReference type="Proteomes" id="UP001597085"/>
    </source>
</evidence>
<keyword evidence="3 5" id="KW-0067">ATP-binding</keyword>